<dbReference type="SUPFAM" id="SSF53822">
    <property type="entry name" value="Periplasmic binding protein-like I"/>
    <property type="match status" value="1"/>
</dbReference>
<gene>
    <name evidence="6" type="ORF">SAMN04488056_101224</name>
</gene>
<dbReference type="PANTHER" id="PTHR46847">
    <property type="entry name" value="D-ALLOSE-BINDING PERIPLASMIC PROTEIN-RELATED"/>
    <property type="match status" value="1"/>
</dbReference>
<keyword evidence="7" id="KW-1185">Reference proteome</keyword>
<dbReference type="RefSeq" id="WP_090067988.1">
    <property type="nucleotide sequence ID" value="NZ_FOVR01000001.1"/>
</dbReference>
<dbReference type="Pfam" id="PF13407">
    <property type="entry name" value="Peripla_BP_4"/>
    <property type="match status" value="1"/>
</dbReference>
<evidence type="ECO:0000256" key="3">
    <source>
        <dbReference type="ARBA" id="ARBA00022729"/>
    </source>
</evidence>
<accession>A0A1I4ZUQ4</accession>
<dbReference type="PANTHER" id="PTHR46847:SF1">
    <property type="entry name" value="D-ALLOSE-BINDING PERIPLASMIC PROTEIN-RELATED"/>
    <property type="match status" value="1"/>
</dbReference>
<evidence type="ECO:0000256" key="1">
    <source>
        <dbReference type="ARBA" id="ARBA00004196"/>
    </source>
</evidence>
<keyword evidence="3 4" id="KW-0732">Signal</keyword>
<dbReference type="STRING" id="655353.SAMN04488056_101224"/>
<dbReference type="Proteomes" id="UP000199236">
    <property type="component" value="Unassembled WGS sequence"/>
</dbReference>
<evidence type="ECO:0000256" key="4">
    <source>
        <dbReference type="SAM" id="SignalP"/>
    </source>
</evidence>
<dbReference type="GO" id="GO:0030246">
    <property type="term" value="F:carbohydrate binding"/>
    <property type="evidence" value="ECO:0007669"/>
    <property type="project" value="UniProtKB-ARBA"/>
</dbReference>
<protein>
    <submittedName>
        <fullName evidence="6">Ribose transport system substrate-binding protein</fullName>
    </submittedName>
</protein>
<sequence length="343" mass="36449">MNIIKTLMAATAALTISSAALVTQVAAAGDPAPQIYAKAMEGKRIMLVPMAMGFDLAQGWAAILKREVDAFGGIFETRDPNWSVEAGAQAITEAIASENKPDVLIVMSPDMNSYSKLMKRAQKAGIYVILVDNPANFKADAYVGSDWTQLGRLEAEAVVKGCGPDSSKKIGLVQGDQVNATSLFQYAGIMEVLAKYPEFEVVAKPDSNWDATTSRNVTTTMLQQNPDICGIIDFWDGDASGAAAAIRDAGKQDDVFLVTTGGGEKTADCDLIEDGTYGAVVMTDLAQETHNMVAIIKYLLQSGQPAGTSAPYIYTLLKATTKDNLKPDSCWDLAALQAEAAGE</sequence>
<evidence type="ECO:0000259" key="5">
    <source>
        <dbReference type="Pfam" id="PF13407"/>
    </source>
</evidence>
<dbReference type="InterPro" id="IPR028082">
    <property type="entry name" value="Peripla_BP_I"/>
</dbReference>
<proteinExistence type="inferred from homology"/>
<evidence type="ECO:0000313" key="7">
    <source>
        <dbReference type="Proteomes" id="UP000199236"/>
    </source>
</evidence>
<feature type="signal peptide" evidence="4">
    <location>
        <begin position="1"/>
        <end position="28"/>
    </location>
</feature>
<comment type="similarity">
    <text evidence="2">Belongs to the bacterial solute-binding protein 2 family.</text>
</comment>
<evidence type="ECO:0000256" key="2">
    <source>
        <dbReference type="ARBA" id="ARBA00007639"/>
    </source>
</evidence>
<evidence type="ECO:0000313" key="6">
    <source>
        <dbReference type="EMBL" id="SFN53897.1"/>
    </source>
</evidence>
<feature type="domain" description="Periplasmic binding protein" evidence="5">
    <location>
        <begin position="58"/>
        <end position="303"/>
    </location>
</feature>
<dbReference type="Gene3D" id="3.40.50.2300">
    <property type="match status" value="2"/>
</dbReference>
<dbReference type="AlphaFoldDB" id="A0A1I4ZUQ4"/>
<comment type="subcellular location">
    <subcellularLocation>
        <location evidence="1">Cell envelope</location>
    </subcellularLocation>
</comment>
<name>A0A1I4ZUQ4_9HYPH</name>
<feature type="chain" id="PRO_5011664900" evidence="4">
    <location>
        <begin position="29"/>
        <end position="343"/>
    </location>
</feature>
<dbReference type="InterPro" id="IPR025997">
    <property type="entry name" value="SBP_2_dom"/>
</dbReference>
<dbReference type="EMBL" id="FOVR01000001">
    <property type="protein sequence ID" value="SFN53897.1"/>
    <property type="molecule type" value="Genomic_DNA"/>
</dbReference>
<dbReference type="OrthoDB" id="7716943at2"/>
<dbReference type="GO" id="GO:0030313">
    <property type="term" value="C:cell envelope"/>
    <property type="evidence" value="ECO:0007669"/>
    <property type="project" value="UniProtKB-SubCell"/>
</dbReference>
<organism evidence="6 7">
    <name type="scientific">Cohaesibacter marisflavi</name>
    <dbReference type="NCBI Taxonomy" id="655353"/>
    <lineage>
        <taxon>Bacteria</taxon>
        <taxon>Pseudomonadati</taxon>
        <taxon>Pseudomonadota</taxon>
        <taxon>Alphaproteobacteria</taxon>
        <taxon>Hyphomicrobiales</taxon>
        <taxon>Cohaesibacteraceae</taxon>
    </lineage>
</organism>
<reference evidence="6 7" key="1">
    <citation type="submission" date="2016-10" db="EMBL/GenBank/DDBJ databases">
        <authorList>
            <person name="de Groot N.N."/>
        </authorList>
    </citation>
    <scope>NUCLEOTIDE SEQUENCE [LARGE SCALE GENOMIC DNA]</scope>
    <source>
        <strain evidence="6 7">CGMCC 1.9157</strain>
    </source>
</reference>
<dbReference type="CDD" id="cd01536">
    <property type="entry name" value="PBP1_ABC_sugar_binding-like"/>
    <property type="match status" value="1"/>
</dbReference>